<proteinExistence type="predicted"/>
<dbReference type="OrthoDB" id="2584383at2"/>
<dbReference type="GeneID" id="33896665"/>
<dbReference type="EMBL" id="CP000764">
    <property type="protein sequence ID" value="ABS21639.1"/>
    <property type="molecule type" value="Genomic_DNA"/>
</dbReference>
<protein>
    <submittedName>
        <fullName evidence="1">Uncharacterized protein</fullName>
    </submittedName>
</protein>
<dbReference type="KEGG" id="bcy:Bcer98_1318"/>
<dbReference type="Gene3D" id="1.10.3630.10">
    <property type="entry name" value="yeast vps74-n-term truncation variant domain like"/>
    <property type="match status" value="1"/>
</dbReference>
<dbReference type="AlphaFoldDB" id="A7GND1"/>
<organism evidence="1 2">
    <name type="scientific">Bacillus cytotoxicus (strain DSM 22905 / CIP 110041 / 391-98 / NVH 391-98)</name>
    <dbReference type="NCBI Taxonomy" id="315749"/>
    <lineage>
        <taxon>Bacteria</taxon>
        <taxon>Bacillati</taxon>
        <taxon>Bacillota</taxon>
        <taxon>Bacilli</taxon>
        <taxon>Bacillales</taxon>
        <taxon>Bacillaceae</taxon>
        <taxon>Bacillus</taxon>
        <taxon>Bacillus cereus group</taxon>
    </lineage>
</organism>
<dbReference type="InterPro" id="IPR038261">
    <property type="entry name" value="GPP34-like_sf"/>
</dbReference>
<gene>
    <name evidence="1" type="ordered locus">Bcer98_1318</name>
</gene>
<name>A7GND1_BACCN</name>
<keyword evidence="2" id="KW-1185">Reference proteome</keyword>
<dbReference type="RefSeq" id="WP_012093807.1">
    <property type="nucleotide sequence ID" value="NC_009674.1"/>
</dbReference>
<evidence type="ECO:0000313" key="2">
    <source>
        <dbReference type="Proteomes" id="UP000002300"/>
    </source>
</evidence>
<accession>A7GND1</accession>
<evidence type="ECO:0000313" key="1">
    <source>
        <dbReference type="EMBL" id="ABS21639.1"/>
    </source>
</evidence>
<dbReference type="HOGENOM" id="CLU_1352370_0_0_9"/>
<reference evidence="1 2" key="1">
    <citation type="journal article" date="2008" name="Chem. Biol. Interact.">
        <title>Extending the Bacillus cereus group genomics to putative food-borne pathogens of different toxicity.</title>
        <authorList>
            <person name="Lapidus A."/>
            <person name="Goltsman E."/>
            <person name="Auger S."/>
            <person name="Galleron N."/>
            <person name="Segurens B."/>
            <person name="Dossat C."/>
            <person name="Land M.L."/>
            <person name="Broussolle V."/>
            <person name="Brillard J."/>
            <person name="Guinebretiere M.H."/>
            <person name="Sanchis V."/>
            <person name="Nguen-The C."/>
            <person name="Lereclus D."/>
            <person name="Richardson P."/>
            <person name="Wincker P."/>
            <person name="Weissenbach J."/>
            <person name="Ehrlich S.D."/>
            <person name="Sorokin A."/>
        </authorList>
    </citation>
    <scope>NUCLEOTIDE SEQUENCE [LARGE SCALE GENOMIC DNA]</scope>
    <source>
        <strain evidence="2">DSM 22905 / CIP 110041 / 391-98 / NVH 391-98</strain>
    </source>
</reference>
<dbReference type="Proteomes" id="UP000002300">
    <property type="component" value="Chromosome"/>
</dbReference>
<dbReference type="STRING" id="315749.Bcer98_1318"/>
<sequence length="202" mass="23869">MQEVGEMTKNFISISLVEEPININSRYTFSLPLYTIGILCMELLNKGDLQLNHKEELEIIKEKTSNRGYVKHLMEYVKQKRGRTCKEWMHYFAEKTKITNDIFKSIVKEMKEEGTVRYHMKKSVMNVFSQTKIEYVTGTNSFVEHMKQDSLMEREDKLELMLLLCEYGGAERATLQRDKVYRFIQQMQEGILEGAQRKVLFV</sequence>